<name>A0AA38THL3_9ASTR</name>
<dbReference type="InterPro" id="IPR003614">
    <property type="entry name" value="Knottins"/>
</dbReference>
<evidence type="ECO:0000256" key="5">
    <source>
        <dbReference type="SAM" id="MobiDB-lite"/>
    </source>
</evidence>
<organism evidence="8 9">
    <name type="scientific">Centaurea solstitialis</name>
    <name type="common">yellow star-thistle</name>
    <dbReference type="NCBI Taxonomy" id="347529"/>
    <lineage>
        <taxon>Eukaryota</taxon>
        <taxon>Viridiplantae</taxon>
        <taxon>Streptophyta</taxon>
        <taxon>Embryophyta</taxon>
        <taxon>Tracheophyta</taxon>
        <taxon>Spermatophyta</taxon>
        <taxon>Magnoliopsida</taxon>
        <taxon>eudicotyledons</taxon>
        <taxon>Gunneridae</taxon>
        <taxon>Pentapetalae</taxon>
        <taxon>asterids</taxon>
        <taxon>campanulids</taxon>
        <taxon>Asterales</taxon>
        <taxon>Asteraceae</taxon>
        <taxon>Carduoideae</taxon>
        <taxon>Cardueae</taxon>
        <taxon>Centaureinae</taxon>
        <taxon>Centaurea</taxon>
    </lineage>
</organism>
<reference evidence="8" key="1">
    <citation type="submission" date="2023-03" db="EMBL/GenBank/DDBJ databases">
        <title>Chromosome-scale reference genome and RAD-based genetic map of yellow starthistle (Centaurea solstitialis) reveal putative structural variation and QTLs associated with invader traits.</title>
        <authorList>
            <person name="Reatini B."/>
            <person name="Cang F.A."/>
            <person name="Jiang Q."/>
            <person name="Mckibben M.T.W."/>
            <person name="Barker M.S."/>
            <person name="Rieseberg L.H."/>
            <person name="Dlugosch K.M."/>
        </authorList>
    </citation>
    <scope>NUCLEOTIDE SEQUENCE</scope>
    <source>
        <strain evidence="8">CAN-66</strain>
        <tissue evidence="8">Leaf</tissue>
    </source>
</reference>
<evidence type="ECO:0000313" key="8">
    <source>
        <dbReference type="EMBL" id="KAJ9561104.1"/>
    </source>
</evidence>
<feature type="domain" description="Knottins-like" evidence="7">
    <location>
        <begin position="60"/>
        <end position="108"/>
    </location>
</feature>
<evidence type="ECO:0000313" key="9">
    <source>
        <dbReference type="Proteomes" id="UP001172457"/>
    </source>
</evidence>
<proteinExistence type="predicted"/>
<evidence type="ECO:0000256" key="4">
    <source>
        <dbReference type="ARBA" id="ARBA00023157"/>
    </source>
</evidence>
<dbReference type="EMBL" id="JARYMX010000002">
    <property type="protein sequence ID" value="KAJ9561104.1"/>
    <property type="molecule type" value="Genomic_DNA"/>
</dbReference>
<comment type="caution">
    <text evidence="8">The sequence shown here is derived from an EMBL/GenBank/DDBJ whole genome shotgun (WGS) entry which is preliminary data.</text>
</comment>
<keyword evidence="3 6" id="KW-0732">Signal</keyword>
<feature type="region of interest" description="Disordered" evidence="5">
    <location>
        <begin position="114"/>
        <end position="147"/>
    </location>
</feature>
<feature type="chain" id="PRO_5041464731" description="Knottins-like domain-containing protein" evidence="6">
    <location>
        <begin position="17"/>
        <end position="147"/>
    </location>
</feature>
<dbReference type="AlphaFoldDB" id="A0AA38THL3"/>
<dbReference type="PANTHER" id="PTHR33147:SF98">
    <property type="entry name" value="GAMMA-THIONIN-RELATED"/>
    <property type="match status" value="1"/>
</dbReference>
<dbReference type="SUPFAM" id="SSF57095">
    <property type="entry name" value="Scorpion toxin-like"/>
    <property type="match status" value="1"/>
</dbReference>
<dbReference type="GO" id="GO:0005576">
    <property type="term" value="C:extracellular region"/>
    <property type="evidence" value="ECO:0007669"/>
    <property type="project" value="UniProtKB-SubCell"/>
</dbReference>
<keyword evidence="4" id="KW-1015">Disulfide bond</keyword>
<dbReference type="Gene3D" id="3.30.30.10">
    <property type="entry name" value="Knottin, scorpion toxin-like"/>
    <property type="match status" value="1"/>
</dbReference>
<feature type="signal peptide" evidence="6">
    <location>
        <begin position="1"/>
        <end position="16"/>
    </location>
</feature>
<sequence length="147" mass="16548">MAKISLVFFLLVFILAISDFEVMKNDNNFNTNDIIHLFYFTILSKNCLKAVKFTTVKGRVCETPSKTWFGNCKDTKRCDQQCIEWEDARHGACHERESKFMCFCYYECGPKNPPPPPPGTPPPPPTESTPPQPPPPESTTPPPPPAS</sequence>
<evidence type="ECO:0000259" key="7">
    <source>
        <dbReference type="SMART" id="SM00505"/>
    </source>
</evidence>
<gene>
    <name evidence="8" type="ORF">OSB04_006264</name>
</gene>
<accession>A0AA38THL3</accession>
<dbReference type="Pfam" id="PF00304">
    <property type="entry name" value="Gamma-thionin"/>
    <property type="match status" value="1"/>
</dbReference>
<dbReference type="PANTHER" id="PTHR33147">
    <property type="entry name" value="DEFENSIN-LIKE PROTEIN 1"/>
    <property type="match status" value="1"/>
</dbReference>
<dbReference type="Proteomes" id="UP001172457">
    <property type="component" value="Chromosome 2"/>
</dbReference>
<keyword evidence="2" id="KW-0964">Secreted</keyword>
<evidence type="ECO:0000256" key="3">
    <source>
        <dbReference type="ARBA" id="ARBA00022729"/>
    </source>
</evidence>
<evidence type="ECO:0000256" key="1">
    <source>
        <dbReference type="ARBA" id="ARBA00004613"/>
    </source>
</evidence>
<dbReference type="GO" id="GO:0006952">
    <property type="term" value="P:defense response"/>
    <property type="evidence" value="ECO:0007669"/>
    <property type="project" value="InterPro"/>
</dbReference>
<dbReference type="InterPro" id="IPR036574">
    <property type="entry name" value="Scorpion_toxin-like_sf"/>
</dbReference>
<dbReference type="InterPro" id="IPR008176">
    <property type="entry name" value="Defensin_plant"/>
</dbReference>
<comment type="subcellular location">
    <subcellularLocation>
        <location evidence="1">Secreted</location>
    </subcellularLocation>
</comment>
<dbReference type="PROSITE" id="PS00940">
    <property type="entry name" value="GAMMA_THIONIN"/>
    <property type="match status" value="1"/>
</dbReference>
<evidence type="ECO:0000256" key="6">
    <source>
        <dbReference type="SAM" id="SignalP"/>
    </source>
</evidence>
<dbReference type="SMART" id="SM00505">
    <property type="entry name" value="Knot1"/>
    <property type="match status" value="1"/>
</dbReference>
<evidence type="ECO:0000256" key="2">
    <source>
        <dbReference type="ARBA" id="ARBA00022525"/>
    </source>
</evidence>
<protein>
    <recommendedName>
        <fullName evidence="7">Knottins-like domain-containing protein</fullName>
    </recommendedName>
</protein>
<keyword evidence="9" id="KW-1185">Reference proteome</keyword>